<dbReference type="PROSITE" id="PS00187">
    <property type="entry name" value="TPP_ENZYMES"/>
    <property type="match status" value="1"/>
</dbReference>
<dbReference type="RefSeq" id="WP_013124980.1">
    <property type="nucleotide sequence ID" value="NC_014158.1"/>
</dbReference>
<feature type="domain" description="Thiamine pyrophosphate enzyme central" evidence="4">
    <location>
        <begin position="192"/>
        <end position="317"/>
    </location>
</feature>
<dbReference type="InterPro" id="IPR011766">
    <property type="entry name" value="TPP_enzyme_TPP-bd"/>
</dbReference>
<protein>
    <submittedName>
        <fullName evidence="7">Thiamine pyrophosphate protein domain protein TPP-binding protein</fullName>
    </submittedName>
</protein>
<evidence type="ECO:0000256" key="1">
    <source>
        <dbReference type="ARBA" id="ARBA00007812"/>
    </source>
</evidence>
<dbReference type="GO" id="GO:0030976">
    <property type="term" value="F:thiamine pyrophosphate binding"/>
    <property type="evidence" value="ECO:0007669"/>
    <property type="project" value="InterPro"/>
</dbReference>
<feature type="domain" description="Thiamine pyrophosphate enzyme TPP-binding" evidence="5">
    <location>
        <begin position="382"/>
        <end position="528"/>
    </location>
</feature>
<accession>D5UQU8</accession>
<dbReference type="eggNOG" id="COG0028">
    <property type="taxonomic scope" value="Bacteria"/>
</dbReference>
<reference evidence="8" key="1">
    <citation type="submission" date="2010-03" db="EMBL/GenBank/DDBJ databases">
        <title>The complete chromosome of Tsukamurella paurometabola DSM 20162.</title>
        <authorList>
            <consortium name="US DOE Joint Genome Institute (JGI-PGF)"/>
            <person name="Lucas S."/>
            <person name="Copeland A."/>
            <person name="Lapidus A."/>
            <person name="Glavina del Rio T."/>
            <person name="Dalin E."/>
            <person name="Tice H."/>
            <person name="Bruce D."/>
            <person name="Goodwin L."/>
            <person name="Pitluck S."/>
            <person name="Kyrpides N."/>
            <person name="Mavromatis K."/>
            <person name="Ivanova N."/>
            <person name="Mikhailova N."/>
            <person name="Munk A.C."/>
            <person name="Brettin T."/>
            <person name="Detter J.C."/>
            <person name="Tapia R."/>
            <person name="Han C."/>
            <person name="Larimer F."/>
            <person name="Land M."/>
            <person name="Hauser L."/>
            <person name="Markowitz V."/>
            <person name="Cheng J.-F."/>
            <person name="Hugenholtz P."/>
            <person name="Woyke T."/>
            <person name="Wu D."/>
            <person name="Jando M."/>
            <person name="Brambilla E."/>
            <person name="Klenk H.-P."/>
            <person name="Eisen J.A."/>
        </authorList>
    </citation>
    <scope>NUCLEOTIDE SEQUENCE [LARGE SCALE GENOMIC DNA]</scope>
    <source>
        <strain evidence="8">ATCC 8368 / DSM 20162 / CCUG 35730 / CIP 100753 / JCM 10117 / KCTC 9821 / NBRC 16120 / NCIMB 702349 / NCTC 13040</strain>
    </source>
</reference>
<dbReference type="NCBIfam" id="NF006591">
    <property type="entry name" value="PRK09124.1"/>
    <property type="match status" value="1"/>
</dbReference>
<dbReference type="InterPro" id="IPR000399">
    <property type="entry name" value="TPP-bd_CS"/>
</dbReference>
<dbReference type="InterPro" id="IPR012001">
    <property type="entry name" value="Thiamin_PyroP_enz_TPP-bd_dom"/>
</dbReference>
<proteinExistence type="inferred from homology"/>
<dbReference type="InterPro" id="IPR029035">
    <property type="entry name" value="DHS-like_NAD/FAD-binding_dom"/>
</dbReference>
<evidence type="ECO:0000259" key="4">
    <source>
        <dbReference type="Pfam" id="PF00205"/>
    </source>
</evidence>
<dbReference type="CDD" id="cd02014">
    <property type="entry name" value="TPP_POX"/>
    <property type="match status" value="1"/>
</dbReference>
<organism evidence="7 8">
    <name type="scientific">Tsukamurella paurometabola (strain ATCC 8368 / DSM 20162 / CCUG 35730 / CIP 100753 / JCM 10117 / KCTC 9821 / NBRC 16120 / NCIMB 702349 / NCTC 13040)</name>
    <name type="common">Corynebacterium paurometabolum</name>
    <dbReference type="NCBI Taxonomy" id="521096"/>
    <lineage>
        <taxon>Bacteria</taxon>
        <taxon>Bacillati</taxon>
        <taxon>Actinomycetota</taxon>
        <taxon>Actinomycetes</taxon>
        <taxon>Mycobacteriales</taxon>
        <taxon>Tsukamurellaceae</taxon>
        <taxon>Tsukamurella</taxon>
    </lineage>
</organism>
<dbReference type="PANTHER" id="PTHR42981:SF2">
    <property type="entry name" value="PYRUVATE DEHYDROGENASE [UBIQUINONE]"/>
    <property type="match status" value="1"/>
</dbReference>
<dbReference type="Gene3D" id="3.40.50.1220">
    <property type="entry name" value="TPP-binding domain"/>
    <property type="match status" value="1"/>
</dbReference>
<dbReference type="HOGENOM" id="CLU_013748_3_0_11"/>
<evidence type="ECO:0000259" key="5">
    <source>
        <dbReference type="Pfam" id="PF02775"/>
    </source>
</evidence>
<dbReference type="GO" id="GO:0003824">
    <property type="term" value="F:catalytic activity"/>
    <property type="evidence" value="ECO:0007669"/>
    <property type="project" value="InterPro"/>
</dbReference>
<dbReference type="SUPFAM" id="SSF52467">
    <property type="entry name" value="DHS-like NAD/FAD-binding domain"/>
    <property type="match status" value="1"/>
</dbReference>
<keyword evidence="2 3" id="KW-0786">Thiamine pyrophosphate</keyword>
<dbReference type="PANTHER" id="PTHR42981">
    <property type="entry name" value="PYRUVATE DEHYDROGENASE [UBIQUINONE]"/>
    <property type="match status" value="1"/>
</dbReference>
<evidence type="ECO:0000313" key="7">
    <source>
        <dbReference type="EMBL" id="ADG76931.1"/>
    </source>
</evidence>
<sequence>MGAGTVADSMVRTLHASGVRRMYGVAGDSLNGLTDALRRDGRVEWAHVRNEEAGAFAAGAEAELTGNLSVCVGSCGPGNLHLINGLYDANRNKVPVLAIAAHIPRVEIGSSYFQETHPTAIFSECASYVELVSDVEQFSWVFSQALAHAVATSSVAVVVIPGEIFFADAPAKDVPAVRPPDSATVPGAEAVASAVAAIDGAQRPAILAGVGAATGRAEVLAFAERIKAPIVHSLRAKVWAEWSNPFDAGMTGLLGYDSGYRAIEHCDLLVLLGTDFPCRAFLPDDTPVVQLDARGEHIGRRVPVQYPLVGTVKETVATMNRLVQEKTDRTFLDTVREHYRRRRAKFDALAESGGPETSPLHPQHVAAIIDRLAADDAVFTCDVGTPTVWFARYIKMNGSRSMIGSFCHGSMANALPQAIGAQCAAPHRQVIALCGDGGLSMLMGELLTLRQLNLPVKIFVFTNESLAFVELEMKEAGLINHATSLTNPDFAKVADAAGLHGLRVQQASQLEGVVRDALAYPGPTLVDVAVARQELSIPPNVTLKQAKGFSLYATRTILSGRGDELVDVVKTNLREIRAL</sequence>
<dbReference type="SUPFAM" id="SSF52518">
    <property type="entry name" value="Thiamin diphosphate-binding fold (THDP-binding)"/>
    <property type="match status" value="2"/>
</dbReference>
<dbReference type="InterPro" id="IPR047212">
    <property type="entry name" value="TPP_POXB-like"/>
</dbReference>
<dbReference type="InterPro" id="IPR047211">
    <property type="entry name" value="POXB-like"/>
</dbReference>
<dbReference type="GO" id="GO:0000287">
    <property type="term" value="F:magnesium ion binding"/>
    <property type="evidence" value="ECO:0007669"/>
    <property type="project" value="InterPro"/>
</dbReference>
<keyword evidence="8" id="KW-1185">Reference proteome</keyword>
<evidence type="ECO:0000259" key="6">
    <source>
        <dbReference type="Pfam" id="PF02776"/>
    </source>
</evidence>
<dbReference type="STRING" id="521096.Tpau_0284"/>
<comment type="similarity">
    <text evidence="1 3">Belongs to the TPP enzyme family.</text>
</comment>
<reference evidence="7 8" key="2">
    <citation type="journal article" date="2011" name="Stand. Genomic Sci.">
        <title>Complete genome sequence of Tsukamurella paurometabola type strain (no. 33).</title>
        <authorList>
            <person name="Munk A.C."/>
            <person name="Lapidus A."/>
            <person name="Lucas S."/>
            <person name="Nolan M."/>
            <person name="Tice H."/>
            <person name="Cheng J.F."/>
            <person name="Del Rio T.G."/>
            <person name="Goodwin L."/>
            <person name="Pitluck S."/>
            <person name="Liolios K."/>
            <person name="Huntemann M."/>
            <person name="Ivanova N."/>
            <person name="Mavromatis K."/>
            <person name="Mikhailova N."/>
            <person name="Pati A."/>
            <person name="Chen A."/>
            <person name="Palaniappan K."/>
            <person name="Tapia R."/>
            <person name="Han C."/>
            <person name="Land M."/>
            <person name="Hauser L."/>
            <person name="Chang Y.J."/>
            <person name="Jeffries C.D."/>
            <person name="Brettin T."/>
            <person name="Yasawong M."/>
            <person name="Brambilla E.M."/>
            <person name="Rohde M."/>
            <person name="Sikorski J."/>
            <person name="Goker M."/>
            <person name="Detter J.C."/>
            <person name="Woyke T."/>
            <person name="Bristow J."/>
            <person name="Eisen J.A."/>
            <person name="Markowitz V."/>
            <person name="Hugenholtz P."/>
            <person name="Kyrpides N.C."/>
            <person name="Klenk H.P."/>
        </authorList>
    </citation>
    <scope>NUCLEOTIDE SEQUENCE [LARGE SCALE GENOMIC DNA]</scope>
    <source>
        <strain evidence="8">ATCC 8368 / DSM 20162 / CCUG 35730 / CIP 100753 / JCM 10117 / KCTC 9821 / NBRC 16120 / NCIMB 702349 / NCTC 13040</strain>
    </source>
</reference>
<dbReference type="EMBL" id="CP001966">
    <property type="protein sequence ID" value="ADG76931.1"/>
    <property type="molecule type" value="Genomic_DNA"/>
</dbReference>
<dbReference type="AlphaFoldDB" id="D5UQU8"/>
<feature type="domain" description="Thiamine pyrophosphate enzyme N-terminal TPP-binding" evidence="6">
    <location>
        <begin position="5"/>
        <end position="116"/>
    </location>
</feature>
<dbReference type="InterPro" id="IPR029061">
    <property type="entry name" value="THDP-binding"/>
</dbReference>
<dbReference type="Pfam" id="PF02776">
    <property type="entry name" value="TPP_enzyme_N"/>
    <property type="match status" value="1"/>
</dbReference>
<dbReference type="Proteomes" id="UP000001213">
    <property type="component" value="Chromosome"/>
</dbReference>
<dbReference type="KEGG" id="tpr:Tpau_0284"/>
<evidence type="ECO:0000313" key="8">
    <source>
        <dbReference type="Proteomes" id="UP000001213"/>
    </source>
</evidence>
<evidence type="ECO:0000256" key="2">
    <source>
        <dbReference type="ARBA" id="ARBA00023052"/>
    </source>
</evidence>
<dbReference type="InterPro" id="IPR012000">
    <property type="entry name" value="Thiamin_PyroP_enz_cen_dom"/>
</dbReference>
<name>D5UQU8_TSUPD</name>
<dbReference type="Gene3D" id="3.40.50.970">
    <property type="match status" value="2"/>
</dbReference>
<gene>
    <name evidence="7" type="ordered locus">Tpau_0284</name>
</gene>
<dbReference type="Pfam" id="PF02775">
    <property type="entry name" value="TPP_enzyme_C"/>
    <property type="match status" value="1"/>
</dbReference>
<dbReference type="Pfam" id="PF00205">
    <property type="entry name" value="TPP_enzyme_M"/>
    <property type="match status" value="1"/>
</dbReference>
<evidence type="ECO:0000256" key="3">
    <source>
        <dbReference type="RuleBase" id="RU362132"/>
    </source>
</evidence>